<keyword evidence="2" id="KW-1185">Reference proteome</keyword>
<evidence type="ECO:0000313" key="1">
    <source>
        <dbReference type="EMBL" id="QOY54301.1"/>
    </source>
</evidence>
<reference evidence="1 2" key="1">
    <citation type="submission" date="2020-05" db="EMBL/GenBank/DDBJ databases">
        <title>Sulfurimonas marisnigri, sp. nov., and Sulfurimonas baltica, sp. nov., manganese oxide reducing chemolithoautotrophs of the class Epsilonproteobacteria isolated from the pelagic redoxclines of the Black and Baltic Seas and emended description of the genus Sulfurimonas.</title>
        <authorList>
            <person name="Henkel J.V."/>
            <person name="Laudan C."/>
            <person name="Werner J."/>
            <person name="Neu T."/>
            <person name="Plewe S."/>
            <person name="Sproer C."/>
            <person name="Bunk B."/>
            <person name="Schulz-Vogt H.N."/>
        </authorList>
    </citation>
    <scope>NUCLEOTIDE SEQUENCE [LARGE SCALE GENOMIC DNA]</scope>
    <source>
        <strain evidence="1 2">SoZ1</strain>
    </source>
</reference>
<sequence length="118" mass="13338">MRVMLRKVGQTPLDFEVKSDEITFKGYLQYDANKLILLKANLSGKITTDCDVCAEEFKLDVDEDIEFFISDGVYEKHEEALLDVVESLNSIVDIEDLLNSEIELIKSDYNSCGSCQSS</sequence>
<dbReference type="EMBL" id="CP054493">
    <property type="protein sequence ID" value="QOY54301.1"/>
    <property type="molecule type" value="Genomic_DNA"/>
</dbReference>
<organism evidence="1 2">
    <name type="scientific">Candidatus Sulfurimonas marisnigri</name>
    <dbReference type="NCBI Taxonomy" id="2740405"/>
    <lineage>
        <taxon>Bacteria</taxon>
        <taxon>Pseudomonadati</taxon>
        <taxon>Campylobacterota</taxon>
        <taxon>Epsilonproteobacteria</taxon>
        <taxon>Campylobacterales</taxon>
        <taxon>Sulfurimonadaceae</taxon>
        <taxon>Sulfurimonas</taxon>
    </lineage>
</organism>
<name>A0A7S7LZI0_9BACT</name>
<protein>
    <recommendedName>
        <fullName evidence="3">DUF177 domain-containing protein</fullName>
    </recommendedName>
</protein>
<dbReference type="RefSeq" id="WP_194366346.1">
    <property type="nucleotide sequence ID" value="NZ_CP054493.1"/>
</dbReference>
<dbReference type="KEGG" id="smas:HUE87_10530"/>
<evidence type="ECO:0008006" key="3">
    <source>
        <dbReference type="Google" id="ProtNLM"/>
    </source>
</evidence>
<proteinExistence type="predicted"/>
<accession>A0A7S7LZI0</accession>
<dbReference type="Proteomes" id="UP000593836">
    <property type="component" value="Chromosome"/>
</dbReference>
<dbReference type="AlphaFoldDB" id="A0A7S7LZI0"/>
<gene>
    <name evidence="1" type="ORF">HUE87_10530</name>
</gene>
<evidence type="ECO:0000313" key="2">
    <source>
        <dbReference type="Proteomes" id="UP000593836"/>
    </source>
</evidence>